<accession>A0A2N6T3R7</accession>
<evidence type="ECO:0000313" key="4">
    <source>
        <dbReference type="Proteomes" id="UP000235836"/>
    </source>
</evidence>
<keyword evidence="2" id="KW-0472">Membrane</keyword>
<reference evidence="3 4" key="1">
    <citation type="submission" date="2017-09" db="EMBL/GenBank/DDBJ databases">
        <title>Bacterial strain isolated from the female urinary microbiota.</title>
        <authorList>
            <person name="Thomas-White K."/>
            <person name="Kumar N."/>
            <person name="Forster S."/>
            <person name="Putonti C."/>
            <person name="Lawley T."/>
            <person name="Wolfe A.J."/>
        </authorList>
    </citation>
    <scope>NUCLEOTIDE SEQUENCE [LARGE SCALE GENOMIC DNA]</scope>
    <source>
        <strain evidence="3 4">UMB0792</strain>
    </source>
</reference>
<keyword evidence="4" id="KW-1185">Reference proteome</keyword>
<feature type="region of interest" description="Disordered" evidence="1">
    <location>
        <begin position="100"/>
        <end position="126"/>
    </location>
</feature>
<comment type="caution">
    <text evidence="3">The sequence shown here is derived from an EMBL/GenBank/DDBJ whole genome shotgun (WGS) entry which is preliminary data.</text>
</comment>
<proteinExistence type="predicted"/>
<evidence type="ECO:0000313" key="3">
    <source>
        <dbReference type="EMBL" id="PMC63980.1"/>
    </source>
</evidence>
<feature type="transmembrane region" description="Helical" evidence="2">
    <location>
        <begin position="24"/>
        <end position="46"/>
    </location>
</feature>
<organism evidence="3 4">
    <name type="scientific">Corynebacterium tuscaniense</name>
    <dbReference type="NCBI Taxonomy" id="302449"/>
    <lineage>
        <taxon>Bacteria</taxon>
        <taxon>Bacillati</taxon>
        <taxon>Actinomycetota</taxon>
        <taxon>Actinomycetes</taxon>
        <taxon>Mycobacteriales</taxon>
        <taxon>Corynebacteriaceae</taxon>
        <taxon>Corynebacterium</taxon>
    </lineage>
</organism>
<evidence type="ECO:0000256" key="2">
    <source>
        <dbReference type="SAM" id="Phobius"/>
    </source>
</evidence>
<dbReference type="Proteomes" id="UP000235836">
    <property type="component" value="Unassembled WGS sequence"/>
</dbReference>
<dbReference type="EMBL" id="PNHG01000012">
    <property type="protein sequence ID" value="PMC63980.1"/>
    <property type="molecule type" value="Genomic_DNA"/>
</dbReference>
<feature type="transmembrane region" description="Helical" evidence="2">
    <location>
        <begin position="53"/>
        <end position="72"/>
    </location>
</feature>
<keyword evidence="2" id="KW-1133">Transmembrane helix</keyword>
<sequence length="126" mass="12992">MALSLVLLAEGVSRVALDVVLSLVLLVVRISAIGLTVALSLIALISALAPPSAIPLFGGIASAVLVALIAGVEQSAPHAGTRPLEPTPLIRYEQTAYTTLDRSDQQSDHGSCVENGRASASRENHS</sequence>
<gene>
    <name evidence="3" type="ORF">CJ203_08350</name>
</gene>
<dbReference type="AlphaFoldDB" id="A0A2N6T3R7"/>
<keyword evidence="2" id="KW-0812">Transmembrane</keyword>
<protein>
    <submittedName>
        <fullName evidence="3">Uncharacterized protein</fullName>
    </submittedName>
</protein>
<evidence type="ECO:0000256" key="1">
    <source>
        <dbReference type="SAM" id="MobiDB-lite"/>
    </source>
</evidence>
<name>A0A2N6T3R7_9CORY</name>